<dbReference type="PROSITE" id="PS50943">
    <property type="entry name" value="HTH_CROC1"/>
    <property type="match status" value="1"/>
</dbReference>
<accession>A0A4R0EGG1</accession>
<proteinExistence type="predicted"/>
<dbReference type="RefSeq" id="WP_131272029.1">
    <property type="nucleotide sequence ID" value="NZ_SJOA01000026.1"/>
</dbReference>
<dbReference type="Proteomes" id="UP000291380">
    <property type="component" value="Unassembled WGS sequence"/>
</dbReference>
<reference evidence="2 3" key="1">
    <citation type="submission" date="2019-02" db="EMBL/GenBank/DDBJ databases">
        <title>High diversity of culturable Acinetobacter species in natural soil and water ecosystems.</title>
        <authorList>
            <person name="Radolfova-Krizova L."/>
            <person name="Nemec A."/>
        </authorList>
    </citation>
    <scope>NUCLEOTIDE SEQUENCE [LARGE SCALE GENOMIC DNA]</scope>
    <source>
        <strain evidence="2 3">ANC 4281</strain>
    </source>
</reference>
<protein>
    <submittedName>
        <fullName evidence="2">XRE family transcriptional regulator</fullName>
    </submittedName>
</protein>
<dbReference type="Pfam" id="PF01381">
    <property type="entry name" value="HTH_3"/>
    <property type="match status" value="1"/>
</dbReference>
<evidence type="ECO:0000313" key="2">
    <source>
        <dbReference type="EMBL" id="TCB55584.1"/>
    </source>
</evidence>
<name>A0A4R0EGG1_9GAMM</name>
<dbReference type="SUPFAM" id="SSF47413">
    <property type="entry name" value="lambda repressor-like DNA-binding domains"/>
    <property type="match status" value="1"/>
</dbReference>
<dbReference type="CDD" id="cd00093">
    <property type="entry name" value="HTH_XRE"/>
    <property type="match status" value="1"/>
</dbReference>
<dbReference type="EMBL" id="SJOA01000026">
    <property type="protein sequence ID" value="TCB55584.1"/>
    <property type="molecule type" value="Genomic_DNA"/>
</dbReference>
<dbReference type="Gene3D" id="1.10.260.40">
    <property type="entry name" value="lambda repressor-like DNA-binding domains"/>
    <property type="match status" value="1"/>
</dbReference>
<dbReference type="OrthoDB" id="5443838at2"/>
<dbReference type="InterPro" id="IPR001387">
    <property type="entry name" value="Cro/C1-type_HTH"/>
</dbReference>
<gene>
    <name evidence="2" type="ORF">E0H85_14995</name>
</gene>
<organism evidence="2 3">
    <name type="scientific">Acinetobacter terrae</name>
    <dbReference type="NCBI Taxonomy" id="2731247"/>
    <lineage>
        <taxon>Bacteria</taxon>
        <taxon>Pseudomonadati</taxon>
        <taxon>Pseudomonadota</taxon>
        <taxon>Gammaproteobacteria</taxon>
        <taxon>Moraxellales</taxon>
        <taxon>Moraxellaceae</taxon>
        <taxon>Acinetobacter</taxon>
        <taxon>Acinetobacter Taxon 24</taxon>
    </lineage>
</organism>
<dbReference type="InterPro" id="IPR010982">
    <property type="entry name" value="Lambda_DNA-bd_dom_sf"/>
</dbReference>
<evidence type="ECO:0000313" key="3">
    <source>
        <dbReference type="Proteomes" id="UP000291380"/>
    </source>
</evidence>
<comment type="caution">
    <text evidence="2">The sequence shown here is derived from an EMBL/GenBank/DDBJ whole genome shotgun (WGS) entry which is preliminary data.</text>
</comment>
<evidence type="ECO:0000259" key="1">
    <source>
        <dbReference type="PROSITE" id="PS50943"/>
    </source>
</evidence>
<feature type="domain" description="HTH cro/C1-type" evidence="1">
    <location>
        <begin position="23"/>
        <end position="79"/>
    </location>
</feature>
<dbReference type="GO" id="GO:0003677">
    <property type="term" value="F:DNA binding"/>
    <property type="evidence" value="ECO:0007669"/>
    <property type="project" value="InterPro"/>
</dbReference>
<dbReference type="AlphaFoldDB" id="A0A4R0EGG1"/>
<sequence length="82" mass="9361">MSFAEMYNQSKELLLEVPDPEFIKELRLSLGLSAKECSKIAGLNDAAIWNKYENGTRSPNAQTWTFFCLAIGKHPQFDLQKH</sequence>